<sequence>MSSTLRFALGAVVLAALVVLFSAMFVVPQTAQALVFQFGRVARPPITQPGLYFKWPLIENVIEIDKRILDLELPSQEVIASDQKRLVVDAFTRYRVVDPLRFYQSVNNVAGANMRLTSIVNSTVRTVLAEANFATVVRTDRAGLMQRIRDDVNRQATGLGIEVVDVRLRRADLPEQNSQAVFQRMQTERQREAADIRAQGSQLSQTIRAKADREVTVLRADATRRADELRGQGEAERNRITAEAFGRDPEFFGFYRSMQAYEASLRGSDTRLLLSPDSSFFRYFAAPYEAKEQQRLPTKAPAPAPGAQAPSVQPGGTTGSTAAATPPAPAEAPKP</sequence>
<feature type="region of interest" description="Disordered" evidence="7">
    <location>
        <begin position="291"/>
        <end position="335"/>
    </location>
</feature>
<evidence type="ECO:0000313" key="10">
    <source>
        <dbReference type="Proteomes" id="UP001205890"/>
    </source>
</evidence>
<keyword evidence="3" id="KW-0812">Transmembrane</keyword>
<dbReference type="PRINTS" id="PR00721">
    <property type="entry name" value="STOMATIN"/>
</dbReference>
<keyword evidence="9" id="KW-0378">Hydrolase</keyword>
<name>A0ABT1L8D1_9HYPH</name>
<dbReference type="GO" id="GO:0006508">
    <property type="term" value="P:proteolysis"/>
    <property type="evidence" value="ECO:0007669"/>
    <property type="project" value="UniProtKB-KW"/>
</dbReference>
<evidence type="ECO:0000256" key="7">
    <source>
        <dbReference type="SAM" id="MobiDB-lite"/>
    </source>
</evidence>
<comment type="function">
    <text evidence="6">HflC and HflK could regulate a protease.</text>
</comment>
<keyword evidence="4" id="KW-1133">Transmembrane helix</keyword>
<protein>
    <recommendedName>
        <fullName evidence="6">Protein HflC</fullName>
    </recommendedName>
</protein>
<dbReference type="PANTHER" id="PTHR42911:SF1">
    <property type="entry name" value="MODULATOR OF FTSH PROTEASE HFLC"/>
    <property type="match status" value="1"/>
</dbReference>
<dbReference type="SUPFAM" id="SSF117892">
    <property type="entry name" value="Band 7/SPFH domain"/>
    <property type="match status" value="1"/>
</dbReference>
<evidence type="ECO:0000256" key="2">
    <source>
        <dbReference type="ARBA" id="ARBA00007862"/>
    </source>
</evidence>
<dbReference type="GO" id="GO:0008233">
    <property type="term" value="F:peptidase activity"/>
    <property type="evidence" value="ECO:0007669"/>
    <property type="project" value="UniProtKB-KW"/>
</dbReference>
<dbReference type="InterPro" id="IPR036013">
    <property type="entry name" value="Band_7/SPFH_dom_sf"/>
</dbReference>
<dbReference type="CDD" id="cd03405">
    <property type="entry name" value="SPFH_HflC"/>
    <property type="match status" value="1"/>
</dbReference>
<comment type="caution">
    <text evidence="9">The sequence shown here is derived from an EMBL/GenBank/DDBJ whole genome shotgun (WGS) entry which is preliminary data.</text>
</comment>
<organism evidence="9 10">
    <name type="scientific">Alsobacter ponti</name>
    <dbReference type="NCBI Taxonomy" id="2962936"/>
    <lineage>
        <taxon>Bacteria</taxon>
        <taxon>Pseudomonadati</taxon>
        <taxon>Pseudomonadota</taxon>
        <taxon>Alphaproteobacteria</taxon>
        <taxon>Hyphomicrobiales</taxon>
        <taxon>Alsobacteraceae</taxon>
        <taxon>Alsobacter</taxon>
    </lineage>
</organism>
<reference evidence="9 10" key="1">
    <citation type="submission" date="2022-07" db="EMBL/GenBank/DDBJ databases">
        <authorList>
            <person name="Li W.-J."/>
            <person name="Deng Q.-Q."/>
        </authorList>
    </citation>
    <scope>NUCLEOTIDE SEQUENCE [LARGE SCALE GENOMIC DNA]</scope>
    <source>
        <strain evidence="9 10">SYSU M60028</strain>
    </source>
</reference>
<dbReference type="InterPro" id="IPR001107">
    <property type="entry name" value="Band_7"/>
</dbReference>
<feature type="compositionally biased region" description="Low complexity" evidence="7">
    <location>
        <begin position="305"/>
        <end position="325"/>
    </location>
</feature>
<evidence type="ECO:0000256" key="3">
    <source>
        <dbReference type="ARBA" id="ARBA00022692"/>
    </source>
</evidence>
<dbReference type="EMBL" id="JANCLU010000001">
    <property type="protein sequence ID" value="MCP8937206.1"/>
    <property type="molecule type" value="Genomic_DNA"/>
</dbReference>
<dbReference type="Gene3D" id="3.30.479.30">
    <property type="entry name" value="Band 7 domain"/>
    <property type="match status" value="1"/>
</dbReference>
<proteinExistence type="inferred from homology"/>
<feature type="compositionally biased region" description="Pro residues" evidence="7">
    <location>
        <begin position="326"/>
        <end position="335"/>
    </location>
</feature>
<comment type="similarity">
    <text evidence="2 6">Belongs to the band 7/mec-2 family. HflC subfamily.</text>
</comment>
<evidence type="ECO:0000256" key="4">
    <source>
        <dbReference type="ARBA" id="ARBA00022989"/>
    </source>
</evidence>
<dbReference type="RefSeq" id="WP_254737919.1">
    <property type="nucleotide sequence ID" value="NZ_JANCLU010000001.1"/>
</dbReference>
<evidence type="ECO:0000313" key="9">
    <source>
        <dbReference type="EMBL" id="MCP8937206.1"/>
    </source>
</evidence>
<keyword evidence="10" id="KW-1185">Reference proteome</keyword>
<keyword evidence="5" id="KW-0472">Membrane</keyword>
<dbReference type="Pfam" id="PF01145">
    <property type="entry name" value="Band_7"/>
    <property type="match status" value="1"/>
</dbReference>
<accession>A0ABT1L8D1</accession>
<comment type="subcellular location">
    <subcellularLocation>
        <location evidence="1">Membrane</location>
        <topology evidence="1">Single-pass membrane protein</topology>
    </subcellularLocation>
</comment>
<dbReference type="SMART" id="SM00244">
    <property type="entry name" value="PHB"/>
    <property type="match status" value="1"/>
</dbReference>
<evidence type="ECO:0000256" key="1">
    <source>
        <dbReference type="ARBA" id="ARBA00004167"/>
    </source>
</evidence>
<evidence type="ECO:0000256" key="6">
    <source>
        <dbReference type="PIRNR" id="PIRNR005651"/>
    </source>
</evidence>
<evidence type="ECO:0000259" key="8">
    <source>
        <dbReference type="SMART" id="SM00244"/>
    </source>
</evidence>
<evidence type="ECO:0000256" key="5">
    <source>
        <dbReference type="ARBA" id="ARBA00023136"/>
    </source>
</evidence>
<dbReference type="InterPro" id="IPR001972">
    <property type="entry name" value="Stomatin_HflK_fam"/>
</dbReference>
<keyword evidence="9" id="KW-0645">Protease</keyword>
<dbReference type="PANTHER" id="PTHR42911">
    <property type="entry name" value="MODULATOR OF FTSH PROTEASE HFLC"/>
    <property type="match status" value="1"/>
</dbReference>
<dbReference type="PIRSF" id="PIRSF005651">
    <property type="entry name" value="HflC"/>
    <property type="match status" value="1"/>
</dbReference>
<gene>
    <name evidence="9" type="ORF">NK718_01635</name>
</gene>
<dbReference type="Proteomes" id="UP001205890">
    <property type="component" value="Unassembled WGS sequence"/>
</dbReference>
<dbReference type="InterPro" id="IPR010200">
    <property type="entry name" value="HflC"/>
</dbReference>
<feature type="domain" description="Band 7" evidence="8">
    <location>
        <begin position="22"/>
        <end position="185"/>
    </location>
</feature>